<dbReference type="AlphaFoldDB" id="A0A3N6RDK1"/>
<dbReference type="EMBL" id="QGKY02000094">
    <property type="protein sequence ID" value="KAF2601196.1"/>
    <property type="molecule type" value="Genomic_DNA"/>
</dbReference>
<organism evidence="1">
    <name type="scientific">Brassica cretica</name>
    <name type="common">Mustard</name>
    <dbReference type="NCBI Taxonomy" id="69181"/>
    <lineage>
        <taxon>Eukaryota</taxon>
        <taxon>Viridiplantae</taxon>
        <taxon>Streptophyta</taxon>
        <taxon>Embryophyta</taxon>
        <taxon>Tracheophyta</taxon>
        <taxon>Spermatophyta</taxon>
        <taxon>Magnoliopsida</taxon>
        <taxon>eudicotyledons</taxon>
        <taxon>Gunneridae</taxon>
        <taxon>Pentapetalae</taxon>
        <taxon>rosids</taxon>
        <taxon>malvids</taxon>
        <taxon>Brassicales</taxon>
        <taxon>Brassicaceae</taxon>
        <taxon>Brassiceae</taxon>
        <taxon>Brassica</taxon>
    </lineage>
</organism>
<comment type="caution">
    <text evidence="1">The sequence shown here is derived from an EMBL/GenBank/DDBJ whole genome shotgun (WGS) entry which is preliminary data.</text>
</comment>
<accession>A0A3N6RDK1</accession>
<reference evidence="1" key="1">
    <citation type="submission" date="2019-12" db="EMBL/GenBank/DDBJ databases">
        <title>Genome sequencing and annotation of Brassica cretica.</title>
        <authorList>
            <person name="Studholme D.J."/>
            <person name="Sarris P.F."/>
        </authorList>
    </citation>
    <scope>NUCLEOTIDE SEQUENCE</scope>
    <source>
        <strain evidence="1">PFS-102/07</strain>
        <tissue evidence="1">Leaf</tissue>
    </source>
</reference>
<evidence type="ECO:0000313" key="3">
    <source>
        <dbReference type="Proteomes" id="UP000266723"/>
    </source>
</evidence>
<protein>
    <submittedName>
        <fullName evidence="1">Uncharacterized protein</fullName>
    </submittedName>
</protein>
<dbReference type="EMBL" id="QGKV02000649">
    <property type="protein sequence ID" value="KAF3576582.1"/>
    <property type="molecule type" value="Genomic_DNA"/>
</dbReference>
<sequence length="61" mass="7040">MGLRLLEDPMTRTMCLPNSHRGDIDPGESCKKLWRLHHLQRRKCFDQFIDGWLGTKEGASG</sequence>
<evidence type="ECO:0000313" key="2">
    <source>
        <dbReference type="EMBL" id="KAF3576582.1"/>
    </source>
</evidence>
<keyword evidence="3" id="KW-1185">Reference proteome</keyword>
<name>A0A3N6RDK1_BRACR</name>
<reference evidence="2 3" key="3">
    <citation type="journal article" date="2020" name="BMC Genomics">
        <title>Intraspecific diversification of the crop wild relative Brassica cretica Lam. using demographic model selection.</title>
        <authorList>
            <person name="Kioukis A."/>
            <person name="Michalopoulou V.A."/>
            <person name="Briers L."/>
            <person name="Pirintsos S."/>
            <person name="Studholme D.J."/>
            <person name="Pavlidis P."/>
            <person name="Sarris P.F."/>
        </authorList>
    </citation>
    <scope>NUCLEOTIDE SEQUENCE [LARGE SCALE GENOMIC DNA]</scope>
    <source>
        <strain evidence="3">cv. PFS-1207/04</strain>
        <strain evidence="2">PFS-1207/04</strain>
    </source>
</reference>
<proteinExistence type="predicted"/>
<dbReference type="Proteomes" id="UP000266723">
    <property type="component" value="Unassembled WGS sequence"/>
</dbReference>
<reference evidence="2" key="2">
    <citation type="submission" date="2019-12" db="EMBL/GenBank/DDBJ databases">
        <authorList>
            <person name="Studholme D.J."/>
            <person name="Sarris P."/>
        </authorList>
    </citation>
    <scope>NUCLEOTIDE SEQUENCE</scope>
    <source>
        <strain evidence="2">PFS-1207/04</strain>
        <tissue evidence="2">Leaf</tissue>
    </source>
</reference>
<gene>
    <name evidence="2" type="ORF">DY000_02033987</name>
    <name evidence="1" type="ORF">F2Q70_00027598</name>
</gene>
<evidence type="ECO:0000313" key="1">
    <source>
        <dbReference type="EMBL" id="KAF2601196.1"/>
    </source>
</evidence>